<dbReference type="Proteomes" id="UP001374535">
    <property type="component" value="Chromosome 7"/>
</dbReference>
<evidence type="ECO:0000313" key="1">
    <source>
        <dbReference type="EMBL" id="WVZ02008.1"/>
    </source>
</evidence>
<keyword evidence="2" id="KW-1185">Reference proteome</keyword>
<protein>
    <submittedName>
        <fullName evidence="1">Uncharacterized protein</fullName>
    </submittedName>
</protein>
<proteinExistence type="predicted"/>
<organism evidence="1 2">
    <name type="scientific">Vigna mungo</name>
    <name type="common">Black gram</name>
    <name type="synonym">Phaseolus mungo</name>
    <dbReference type="NCBI Taxonomy" id="3915"/>
    <lineage>
        <taxon>Eukaryota</taxon>
        <taxon>Viridiplantae</taxon>
        <taxon>Streptophyta</taxon>
        <taxon>Embryophyta</taxon>
        <taxon>Tracheophyta</taxon>
        <taxon>Spermatophyta</taxon>
        <taxon>Magnoliopsida</taxon>
        <taxon>eudicotyledons</taxon>
        <taxon>Gunneridae</taxon>
        <taxon>Pentapetalae</taxon>
        <taxon>rosids</taxon>
        <taxon>fabids</taxon>
        <taxon>Fabales</taxon>
        <taxon>Fabaceae</taxon>
        <taxon>Papilionoideae</taxon>
        <taxon>50 kb inversion clade</taxon>
        <taxon>NPAAA clade</taxon>
        <taxon>indigoferoid/millettioid clade</taxon>
        <taxon>Phaseoleae</taxon>
        <taxon>Vigna</taxon>
    </lineage>
</organism>
<gene>
    <name evidence="1" type="ORF">V8G54_022814</name>
</gene>
<dbReference type="AlphaFoldDB" id="A0AAQ3N441"/>
<evidence type="ECO:0000313" key="2">
    <source>
        <dbReference type="Proteomes" id="UP001374535"/>
    </source>
</evidence>
<reference evidence="1 2" key="1">
    <citation type="journal article" date="2023" name="Life. Sci Alliance">
        <title>Evolutionary insights into 3D genome organization and epigenetic landscape of Vigna mungo.</title>
        <authorList>
            <person name="Junaid A."/>
            <person name="Singh B."/>
            <person name="Bhatia S."/>
        </authorList>
    </citation>
    <scope>NUCLEOTIDE SEQUENCE [LARGE SCALE GENOMIC DNA]</scope>
    <source>
        <strain evidence="1">Urdbean</strain>
    </source>
</reference>
<accession>A0AAQ3N441</accession>
<dbReference type="EMBL" id="CP144694">
    <property type="protein sequence ID" value="WVZ02008.1"/>
    <property type="molecule type" value="Genomic_DNA"/>
</dbReference>
<name>A0AAQ3N441_VIGMU</name>
<sequence>MVQEIAHQALWCGGAAACDPSTVKSRRLSLLCETSLTLCPPVQEPRNPSLRKDSIAQLLTWSGQAALCNFHTNLVKPKPCSITMMPPLGSQADVTQLGERTCL</sequence>